<comment type="caution">
    <text evidence="2">The sequence shown here is derived from an EMBL/GenBank/DDBJ whole genome shotgun (WGS) entry which is preliminary data.</text>
</comment>
<proteinExistence type="predicted"/>
<evidence type="ECO:0000256" key="1">
    <source>
        <dbReference type="SAM" id="MobiDB-lite"/>
    </source>
</evidence>
<accession>A0A829MGS6</accession>
<gene>
    <name evidence="2" type="ORF">L833_1450</name>
</gene>
<dbReference type="EMBL" id="AYTF01000001">
    <property type="protein sequence ID" value="ESV64071.1"/>
    <property type="molecule type" value="Genomic_DNA"/>
</dbReference>
<evidence type="ECO:0000313" key="3">
    <source>
        <dbReference type="Proteomes" id="UP000018502"/>
    </source>
</evidence>
<name>A0A829MGS6_9MYCO</name>
<dbReference type="AlphaFoldDB" id="A0A829MGS6"/>
<evidence type="ECO:0000313" key="2">
    <source>
        <dbReference type="EMBL" id="ESV64071.1"/>
    </source>
</evidence>
<feature type="region of interest" description="Disordered" evidence="1">
    <location>
        <begin position="71"/>
        <end position="91"/>
    </location>
</feature>
<organism evidence="2 3">
    <name type="scientific">Mycobacteroides abscessus MAB_091912_2446</name>
    <dbReference type="NCBI Taxonomy" id="1335414"/>
    <lineage>
        <taxon>Bacteria</taxon>
        <taxon>Bacillati</taxon>
        <taxon>Actinomycetota</taxon>
        <taxon>Actinomycetes</taxon>
        <taxon>Mycobacteriales</taxon>
        <taxon>Mycobacteriaceae</taxon>
        <taxon>Mycobacteroides</taxon>
        <taxon>Mycobacteroides abscessus</taxon>
    </lineage>
</organism>
<sequence>MSGLSVNADGLRLAGARSETLAAELAGPSVAASGSSSDPTVGAVQAVSALIDAARADHAAYLSGRAQTLASDASAYEDTDKGSAGKISGTA</sequence>
<reference evidence="2 3" key="1">
    <citation type="journal article" date="2014" name="Emerg. Infect. Dis.">
        <title>High-level Relatedness among Mycobacterium abscessus subsp. massiliense Strains from Widely Separated Outbreaks.</title>
        <authorList>
            <person name="Tettelin H."/>
            <person name="Davidson R.M."/>
            <person name="Agrawal S."/>
            <person name="Aitken M.L."/>
            <person name="Shallom S."/>
            <person name="Hasan N.A."/>
            <person name="Strong M."/>
            <person name="Nogueira de Moura V.C."/>
            <person name="De Groote M.A."/>
            <person name="Duarte R.S."/>
            <person name="Hine E."/>
            <person name="Parankush S."/>
            <person name="Su Q."/>
            <person name="Daugherty S.C."/>
            <person name="Fraser C.M."/>
            <person name="Brown-Elliott B.A."/>
            <person name="Wallace R.J.Jr."/>
            <person name="Holland S.M."/>
            <person name="Sampaio E.P."/>
            <person name="Olivier K.N."/>
            <person name="Jackson M."/>
            <person name="Zelazny A.M."/>
        </authorList>
    </citation>
    <scope>NUCLEOTIDE SEQUENCE [LARGE SCALE GENOMIC DNA]</scope>
    <source>
        <strain evidence="2 3">MAB_091912_2446</strain>
    </source>
</reference>
<dbReference type="Proteomes" id="UP000018502">
    <property type="component" value="Unassembled WGS sequence"/>
</dbReference>
<evidence type="ECO:0008006" key="4">
    <source>
        <dbReference type="Google" id="ProtNLM"/>
    </source>
</evidence>
<protein>
    <recommendedName>
        <fullName evidence="4">ESX-1 secretion-associated protein</fullName>
    </recommendedName>
</protein>